<dbReference type="RefSeq" id="WP_195129042.1">
    <property type="nucleotide sequence ID" value="NZ_JADLQX010000005.1"/>
</dbReference>
<comment type="caution">
    <text evidence="1">The sequence shown here is derived from an EMBL/GenBank/DDBJ whole genome shotgun (WGS) entry which is preliminary data.</text>
</comment>
<dbReference type="Proteomes" id="UP000702209">
    <property type="component" value="Unassembled WGS sequence"/>
</dbReference>
<dbReference type="EMBL" id="JADLQX010000005">
    <property type="protein sequence ID" value="MBF6297713.1"/>
    <property type="molecule type" value="Genomic_DNA"/>
</dbReference>
<sequence>MLSLIALIFDAGHENDLDRRLRYQECVTQERARIARQGGSFLQPEDFCDLYPGR</sequence>
<reference evidence="1 2" key="1">
    <citation type="submission" date="2020-10" db="EMBL/GenBank/DDBJ databases">
        <title>Identification of Nocardia species via Next-generation sequencing and recognition of intraspecies genetic diversity.</title>
        <authorList>
            <person name="Li P."/>
            <person name="Li P."/>
            <person name="Lu B."/>
        </authorList>
    </citation>
    <scope>NUCLEOTIDE SEQUENCE [LARGE SCALE GENOMIC DNA]</scope>
    <source>
        <strain evidence="1 2">BJ06-0157</strain>
    </source>
</reference>
<evidence type="ECO:0000313" key="2">
    <source>
        <dbReference type="Proteomes" id="UP000702209"/>
    </source>
</evidence>
<accession>A0ABS0CM46</accession>
<keyword evidence="2" id="KW-1185">Reference proteome</keyword>
<gene>
    <name evidence="1" type="ORF">IU459_09165</name>
</gene>
<organism evidence="1 2">
    <name type="scientific">Nocardia amamiensis</name>
    <dbReference type="NCBI Taxonomy" id="404578"/>
    <lineage>
        <taxon>Bacteria</taxon>
        <taxon>Bacillati</taxon>
        <taxon>Actinomycetota</taxon>
        <taxon>Actinomycetes</taxon>
        <taxon>Mycobacteriales</taxon>
        <taxon>Nocardiaceae</taxon>
        <taxon>Nocardia</taxon>
    </lineage>
</organism>
<evidence type="ECO:0000313" key="1">
    <source>
        <dbReference type="EMBL" id="MBF6297713.1"/>
    </source>
</evidence>
<protein>
    <submittedName>
        <fullName evidence="1">Uncharacterized protein</fullName>
    </submittedName>
</protein>
<proteinExistence type="predicted"/>
<name>A0ABS0CM46_9NOCA</name>